<evidence type="ECO:0000256" key="3">
    <source>
        <dbReference type="ARBA" id="ARBA00023277"/>
    </source>
</evidence>
<dbReference type="EMBL" id="OBEN01000008">
    <property type="protein sequence ID" value="SNZ15464.1"/>
    <property type="molecule type" value="Genomic_DNA"/>
</dbReference>
<evidence type="ECO:0000313" key="5">
    <source>
        <dbReference type="EMBL" id="SNZ15464.1"/>
    </source>
</evidence>
<protein>
    <submittedName>
        <fullName evidence="5">ADP-L-glycero-D-manno-heptose 6-epimerase</fullName>
    </submittedName>
</protein>
<evidence type="ECO:0000256" key="2">
    <source>
        <dbReference type="ARBA" id="ARBA00023235"/>
    </source>
</evidence>
<dbReference type="Proteomes" id="UP000218627">
    <property type="component" value="Unassembled WGS sequence"/>
</dbReference>
<dbReference type="GO" id="GO:0008712">
    <property type="term" value="F:ADP-glyceromanno-heptose 6-epimerase activity"/>
    <property type="evidence" value="ECO:0007669"/>
    <property type="project" value="InterPro"/>
</dbReference>
<dbReference type="InterPro" id="IPR036291">
    <property type="entry name" value="NAD(P)-bd_dom_sf"/>
</dbReference>
<dbReference type="InterPro" id="IPR001509">
    <property type="entry name" value="Epimerase_deHydtase"/>
</dbReference>
<dbReference type="GO" id="GO:0005975">
    <property type="term" value="P:carbohydrate metabolic process"/>
    <property type="evidence" value="ECO:0007669"/>
    <property type="project" value="InterPro"/>
</dbReference>
<dbReference type="Gene3D" id="3.40.50.720">
    <property type="entry name" value="NAD(P)-binding Rossmann-like Domain"/>
    <property type="match status" value="1"/>
</dbReference>
<keyword evidence="1" id="KW-0521">NADP</keyword>
<dbReference type="NCBIfam" id="TIGR02197">
    <property type="entry name" value="heptose_epim"/>
    <property type="match status" value="1"/>
</dbReference>
<feature type="domain" description="NAD-dependent epimerase/dehydratase" evidence="4">
    <location>
        <begin position="3"/>
        <end position="236"/>
    </location>
</feature>
<evidence type="ECO:0000313" key="6">
    <source>
        <dbReference type="Proteomes" id="UP000218627"/>
    </source>
</evidence>
<keyword evidence="3" id="KW-0119">Carbohydrate metabolism</keyword>
<dbReference type="RefSeq" id="WP_096602730.1">
    <property type="nucleotide sequence ID" value="NZ_OBEN01000008.1"/>
</dbReference>
<dbReference type="PANTHER" id="PTHR43103">
    <property type="entry name" value="NUCLEOSIDE-DIPHOSPHATE-SUGAR EPIMERASE"/>
    <property type="match status" value="1"/>
</dbReference>
<dbReference type="AlphaFoldDB" id="A0A285P147"/>
<keyword evidence="2" id="KW-0413">Isomerase</keyword>
<dbReference type="InterPro" id="IPR011912">
    <property type="entry name" value="Heptose_epim"/>
</dbReference>
<dbReference type="GO" id="GO:0050661">
    <property type="term" value="F:NADP binding"/>
    <property type="evidence" value="ECO:0007669"/>
    <property type="project" value="InterPro"/>
</dbReference>
<sequence length="308" mass="35445">MRVLITGGAGFIGSNIAKSLQERYPSSKVYVLDDFSSGHFKNLLGFKGEVITGDIRDAELWDWITKEYEFDVVFHKAAITDTTITDQRLMMEVNAESFRHVLRAVLSWKAKLIYASSAGVYGNVPPPMREEGELKPENIYGFSKLVMDRIATNFMEKYPHIKVVGFRYFNVYGQGEAYKGKSASMIYQIYKKLVLGERPRLFKWGEQKRDFVYIKDVVKANMLALEKDVSGIFNVGTGTARSFNEIVEILSRELSIKTEVEYFDCPYDFYQKYTQADITRIKEYLGYTPDYTLEEGIKDYLKELSSCL</sequence>
<proteinExistence type="predicted"/>
<reference evidence="6" key="1">
    <citation type="submission" date="2017-09" db="EMBL/GenBank/DDBJ databases">
        <authorList>
            <person name="Varghese N."/>
            <person name="Submissions S."/>
        </authorList>
    </citation>
    <scope>NUCLEOTIDE SEQUENCE [LARGE SCALE GENOMIC DNA]</scope>
    <source>
        <strain evidence="6">DSM 2913</strain>
    </source>
</reference>
<evidence type="ECO:0000256" key="1">
    <source>
        <dbReference type="ARBA" id="ARBA00022857"/>
    </source>
</evidence>
<accession>A0A285P147</accession>
<gene>
    <name evidence="5" type="ORF">SAMN06265353_1375</name>
</gene>
<evidence type="ECO:0000259" key="4">
    <source>
        <dbReference type="Pfam" id="PF01370"/>
    </source>
</evidence>
<dbReference type="OrthoDB" id="9801029at2"/>
<dbReference type="Pfam" id="PF01370">
    <property type="entry name" value="Epimerase"/>
    <property type="match status" value="1"/>
</dbReference>
<dbReference type="Gene3D" id="3.90.25.10">
    <property type="entry name" value="UDP-galactose 4-epimerase, domain 1"/>
    <property type="match status" value="1"/>
</dbReference>
<keyword evidence="6" id="KW-1185">Reference proteome</keyword>
<dbReference type="PANTHER" id="PTHR43103:SF3">
    <property type="entry name" value="ADP-L-GLYCERO-D-MANNO-HEPTOSE-6-EPIMERASE"/>
    <property type="match status" value="1"/>
</dbReference>
<organism evidence="5 6">
    <name type="scientific">Hydrogenobacter hydrogenophilus</name>
    <dbReference type="NCBI Taxonomy" id="35835"/>
    <lineage>
        <taxon>Bacteria</taxon>
        <taxon>Pseudomonadati</taxon>
        <taxon>Aquificota</taxon>
        <taxon>Aquificia</taxon>
        <taxon>Aquificales</taxon>
        <taxon>Aquificaceae</taxon>
        <taxon>Hydrogenobacter</taxon>
    </lineage>
</organism>
<dbReference type="SUPFAM" id="SSF51735">
    <property type="entry name" value="NAD(P)-binding Rossmann-fold domains"/>
    <property type="match status" value="1"/>
</dbReference>
<name>A0A285P147_9AQUI</name>